<feature type="region of interest" description="Disordered" evidence="4">
    <location>
        <begin position="155"/>
        <end position="178"/>
    </location>
</feature>
<keyword evidence="6" id="KW-1185">Reference proteome</keyword>
<dbReference type="AlphaFoldDB" id="A0A915IL82"/>
<dbReference type="PANTHER" id="PTHR21411:SF0">
    <property type="entry name" value="REGULATORY PROTEIN ZESTE"/>
    <property type="match status" value="1"/>
</dbReference>
<comment type="subunit">
    <text evidence="1">Self-associates forming complexes of several hundred monomers.</text>
</comment>
<proteinExistence type="predicted"/>
<comment type="function">
    <text evidence="3">Involved in transvection phenomena (= synapsis-dependent gene expression), where the synaptic pairing of chromosomes carrying genes with which zeste interacts influences the expression of these genes. Zeste binds to DNA and stimulates transcription from a nearby promoter.</text>
</comment>
<accession>A0A915IL82</accession>
<dbReference type="Proteomes" id="UP000887565">
    <property type="component" value="Unplaced"/>
</dbReference>
<evidence type="ECO:0000256" key="1">
    <source>
        <dbReference type="ARBA" id="ARBA00011764"/>
    </source>
</evidence>
<dbReference type="InterPro" id="IPR028002">
    <property type="entry name" value="Myb_DNA-bind_5"/>
</dbReference>
<dbReference type="Pfam" id="PF13873">
    <property type="entry name" value="Myb_DNA-bind_5"/>
    <property type="match status" value="1"/>
</dbReference>
<sequence>MTNALMLPHSTASTGVVFTRDGPVLFVMSNHRDRDQNFGSTELEFLYLCVNERVQVIENKRTDAKSMNAKNRAWADIEKAFANNADVKCCSNKQLLIRWKNLKAAAKKTVNEYRKETKKTGGGPPPEQPPELHWKVFELLPDQFNRIKCSVDSDSIQTEDVEKNNDNETEQQNSTEANLELSQAEPTLNITDDICTPSASKIRRTSSFKTIDEEKRKRLDLLDLQQHLMKKEHEKRLEVMEMEKAAFLAKYEYYKAKKDHQQSYTNVMHINHNASDYYVYYNKYYDIPHYFMLSIVHNDIQKTLIDLITSGTRNITIYSYTHTYVKPSCRLISTQPLRSYINYNRQTTVDNNFVKADVAELFGEKLRLEMQRRALSDELQIMTREAQIRYYETQTQTCINADERSARNAEQHLNQQFHQSGRTYNQGGFPAAVLPGPPSPFYL</sequence>
<dbReference type="PANTHER" id="PTHR21411">
    <property type="entry name" value="APONTIC"/>
    <property type="match status" value="1"/>
</dbReference>
<protein>
    <recommendedName>
        <fullName evidence="2">Regulatory protein zeste</fullName>
    </recommendedName>
</protein>
<feature type="domain" description="Myb/SANT-like DNA-binding" evidence="5">
    <location>
        <begin position="34"/>
        <end position="110"/>
    </location>
</feature>
<dbReference type="WBParaSite" id="nRc.2.0.1.t14937-RA">
    <property type="protein sequence ID" value="nRc.2.0.1.t14937-RA"/>
    <property type="gene ID" value="nRc.2.0.1.g14937"/>
</dbReference>
<organism evidence="6 7">
    <name type="scientific">Romanomermis culicivorax</name>
    <name type="common">Nematode worm</name>
    <dbReference type="NCBI Taxonomy" id="13658"/>
    <lineage>
        <taxon>Eukaryota</taxon>
        <taxon>Metazoa</taxon>
        <taxon>Ecdysozoa</taxon>
        <taxon>Nematoda</taxon>
        <taxon>Enoplea</taxon>
        <taxon>Dorylaimia</taxon>
        <taxon>Mermithida</taxon>
        <taxon>Mermithoidea</taxon>
        <taxon>Mermithidae</taxon>
        <taxon>Romanomermis</taxon>
    </lineage>
</organism>
<evidence type="ECO:0000259" key="5">
    <source>
        <dbReference type="Pfam" id="PF13873"/>
    </source>
</evidence>
<evidence type="ECO:0000256" key="2">
    <source>
        <dbReference type="ARBA" id="ARBA00016807"/>
    </source>
</evidence>
<evidence type="ECO:0000313" key="7">
    <source>
        <dbReference type="WBParaSite" id="nRc.2.0.1.t14937-RA"/>
    </source>
</evidence>
<reference evidence="7" key="1">
    <citation type="submission" date="2022-11" db="UniProtKB">
        <authorList>
            <consortium name="WormBaseParasite"/>
        </authorList>
    </citation>
    <scope>IDENTIFICATION</scope>
</reference>
<evidence type="ECO:0000313" key="6">
    <source>
        <dbReference type="Proteomes" id="UP000887565"/>
    </source>
</evidence>
<evidence type="ECO:0000256" key="4">
    <source>
        <dbReference type="SAM" id="MobiDB-lite"/>
    </source>
</evidence>
<name>A0A915IL82_ROMCU</name>
<evidence type="ECO:0000256" key="3">
    <source>
        <dbReference type="ARBA" id="ARBA00025466"/>
    </source>
</evidence>